<feature type="compositionally biased region" description="Polar residues" evidence="6">
    <location>
        <begin position="300"/>
        <end position="313"/>
    </location>
</feature>
<dbReference type="EMBL" id="MTKT01004399">
    <property type="protein sequence ID" value="OWM71690.1"/>
    <property type="molecule type" value="Genomic_DNA"/>
</dbReference>
<feature type="region of interest" description="Disordered" evidence="6">
    <location>
        <begin position="198"/>
        <end position="342"/>
    </location>
</feature>
<sequence>METKKKLNGVAVILDGVSFDQIGSAPQVSKDSKNANKRPTREPIMERSVAEGSHVAQEVFGQDSTNYSSDSVSPEKNRKSGSQKLSDGEKISLPPNRFGQPHRTVQQPSSFASAKLGSSDVTRNVGGESKLNSRKKQMQPGEKKYQDDDDNSSVASSATASPRSFRSVRSYVTVANAPTFRSSERAEKRREFYSKLEEKQQALEAERSQYEARKREEEEAAIKELRKSLVYKANPMPSFIYERPPPKFELKKPPLTRPKSPKLTRRRSSGDPLNSSQEDRRNLTRVQRQNIGCSNHKESQMQSPNSKTSTAATAINGPKQKEQPTKATVSRQITTDHQVAVQ</sequence>
<evidence type="ECO:0000313" key="9">
    <source>
        <dbReference type="Proteomes" id="UP000197138"/>
    </source>
</evidence>
<dbReference type="PANTHER" id="PTHR46372:SF6">
    <property type="entry name" value="PROTEIN WVD2-LIKE 1"/>
    <property type="match status" value="1"/>
</dbReference>
<feature type="domain" description="TPX2 C-terminal" evidence="7">
    <location>
        <begin position="179"/>
        <end position="256"/>
    </location>
</feature>
<comment type="similarity">
    <text evidence="2">Belongs to the TPX2 family.</text>
</comment>
<evidence type="ECO:0000256" key="6">
    <source>
        <dbReference type="SAM" id="MobiDB-lite"/>
    </source>
</evidence>
<evidence type="ECO:0000313" key="8">
    <source>
        <dbReference type="EMBL" id="OWM71690.1"/>
    </source>
</evidence>
<keyword evidence="4" id="KW-0493">Microtubule</keyword>
<evidence type="ECO:0000256" key="4">
    <source>
        <dbReference type="ARBA" id="ARBA00022701"/>
    </source>
</evidence>
<evidence type="ECO:0000259" key="7">
    <source>
        <dbReference type="Pfam" id="PF06886"/>
    </source>
</evidence>
<dbReference type="GO" id="GO:0008017">
    <property type="term" value="F:microtubule binding"/>
    <property type="evidence" value="ECO:0007669"/>
    <property type="project" value="InterPro"/>
</dbReference>
<accession>A0A218WH63</accession>
<name>A0A218WH63_PUNGR</name>
<proteinExistence type="inferred from homology"/>
<dbReference type="GO" id="GO:0000226">
    <property type="term" value="P:microtubule cytoskeleton organization"/>
    <property type="evidence" value="ECO:0007669"/>
    <property type="project" value="InterPro"/>
</dbReference>
<evidence type="ECO:0000256" key="3">
    <source>
        <dbReference type="ARBA" id="ARBA00022490"/>
    </source>
</evidence>
<evidence type="ECO:0000256" key="2">
    <source>
        <dbReference type="ARBA" id="ARBA00005885"/>
    </source>
</evidence>
<comment type="caution">
    <text evidence="8">The sequence shown here is derived from an EMBL/GenBank/DDBJ whole genome shotgun (WGS) entry which is preliminary data.</text>
</comment>
<reference evidence="9" key="1">
    <citation type="journal article" date="2017" name="Plant J.">
        <title>The pomegranate (Punica granatum L.) genome and the genomics of punicalagin biosynthesis.</title>
        <authorList>
            <person name="Qin G."/>
            <person name="Xu C."/>
            <person name="Ming R."/>
            <person name="Tang H."/>
            <person name="Guyot R."/>
            <person name="Kramer E.M."/>
            <person name="Hu Y."/>
            <person name="Yi X."/>
            <person name="Qi Y."/>
            <person name="Xu X."/>
            <person name="Gao Z."/>
            <person name="Pan H."/>
            <person name="Jian J."/>
            <person name="Tian Y."/>
            <person name="Yue Z."/>
            <person name="Xu Y."/>
        </authorList>
    </citation>
    <scope>NUCLEOTIDE SEQUENCE [LARGE SCALE GENOMIC DNA]</scope>
    <source>
        <strain evidence="9">cv. Dabenzi</strain>
    </source>
</reference>
<dbReference type="Pfam" id="PF06886">
    <property type="entry name" value="TPX2"/>
    <property type="match status" value="1"/>
</dbReference>
<dbReference type="InterPro" id="IPR027329">
    <property type="entry name" value="TPX2_C"/>
</dbReference>
<feature type="compositionally biased region" description="Polar residues" evidence="6">
    <location>
        <begin position="284"/>
        <end position="293"/>
    </location>
</feature>
<feature type="compositionally biased region" description="Basic and acidic residues" evidence="6">
    <location>
        <begin position="30"/>
        <end position="49"/>
    </location>
</feature>
<dbReference type="AlphaFoldDB" id="A0A218WH63"/>
<feature type="compositionally biased region" description="Polar residues" evidence="6">
    <location>
        <begin position="62"/>
        <end position="72"/>
    </location>
</feature>
<feature type="region of interest" description="Disordered" evidence="6">
    <location>
        <begin position="21"/>
        <end position="172"/>
    </location>
</feature>
<feature type="compositionally biased region" description="Basic and acidic residues" evidence="6">
    <location>
        <begin position="198"/>
        <end position="227"/>
    </location>
</feature>
<organism evidence="8 9">
    <name type="scientific">Punica granatum</name>
    <name type="common">Pomegranate</name>
    <dbReference type="NCBI Taxonomy" id="22663"/>
    <lineage>
        <taxon>Eukaryota</taxon>
        <taxon>Viridiplantae</taxon>
        <taxon>Streptophyta</taxon>
        <taxon>Embryophyta</taxon>
        <taxon>Tracheophyta</taxon>
        <taxon>Spermatophyta</taxon>
        <taxon>Magnoliopsida</taxon>
        <taxon>eudicotyledons</taxon>
        <taxon>Gunneridae</taxon>
        <taxon>Pentapetalae</taxon>
        <taxon>rosids</taxon>
        <taxon>malvids</taxon>
        <taxon>Myrtales</taxon>
        <taxon>Lythraceae</taxon>
        <taxon>Punica</taxon>
    </lineage>
</organism>
<dbReference type="InterPro" id="IPR044806">
    <property type="entry name" value="WVD2/WDL1-4"/>
</dbReference>
<dbReference type="GO" id="GO:0005874">
    <property type="term" value="C:microtubule"/>
    <property type="evidence" value="ECO:0007669"/>
    <property type="project" value="UniProtKB-KW"/>
</dbReference>
<evidence type="ECO:0000256" key="5">
    <source>
        <dbReference type="ARBA" id="ARBA00023212"/>
    </source>
</evidence>
<feature type="compositionally biased region" description="Polar residues" evidence="6">
    <location>
        <begin position="103"/>
        <end position="112"/>
    </location>
</feature>
<protein>
    <recommendedName>
        <fullName evidence="7">TPX2 C-terminal domain-containing protein</fullName>
    </recommendedName>
</protein>
<dbReference type="PANTHER" id="PTHR46372">
    <property type="entry name" value="PROTEIN WVD2-LIKE 3"/>
    <property type="match status" value="1"/>
</dbReference>
<comment type="subcellular location">
    <subcellularLocation>
        <location evidence="1">Cytoplasm</location>
        <location evidence="1">Cytoskeleton</location>
    </subcellularLocation>
</comment>
<feature type="compositionally biased region" description="Polar residues" evidence="6">
    <location>
        <begin position="325"/>
        <end position="342"/>
    </location>
</feature>
<dbReference type="Proteomes" id="UP000197138">
    <property type="component" value="Unassembled WGS sequence"/>
</dbReference>
<evidence type="ECO:0000256" key="1">
    <source>
        <dbReference type="ARBA" id="ARBA00004245"/>
    </source>
</evidence>
<gene>
    <name evidence="8" type="ORF">CDL15_Pgr005878</name>
</gene>
<keyword evidence="3" id="KW-0963">Cytoplasm</keyword>
<feature type="compositionally biased region" description="Low complexity" evidence="6">
    <location>
        <begin position="152"/>
        <end position="164"/>
    </location>
</feature>
<keyword evidence="5" id="KW-0206">Cytoskeleton</keyword>